<dbReference type="Proteomes" id="UP000007110">
    <property type="component" value="Unassembled WGS sequence"/>
</dbReference>
<dbReference type="AlphaFoldDB" id="A0A7M7HJD0"/>
<dbReference type="EnsemblMetazoa" id="XM_011683559">
    <property type="protein sequence ID" value="XP_011681861"/>
    <property type="gene ID" value="LOC105446570"/>
</dbReference>
<keyword evidence="3" id="KW-1185">Reference proteome</keyword>
<dbReference type="RefSeq" id="XP_011681861.2">
    <property type="nucleotide sequence ID" value="XM_011683559.2"/>
</dbReference>
<proteinExistence type="predicted"/>
<evidence type="ECO:0000256" key="1">
    <source>
        <dbReference type="SAM" id="SignalP"/>
    </source>
</evidence>
<organism evidence="2 3">
    <name type="scientific">Strongylocentrotus purpuratus</name>
    <name type="common">Purple sea urchin</name>
    <dbReference type="NCBI Taxonomy" id="7668"/>
    <lineage>
        <taxon>Eukaryota</taxon>
        <taxon>Metazoa</taxon>
        <taxon>Echinodermata</taxon>
        <taxon>Eleutherozoa</taxon>
        <taxon>Echinozoa</taxon>
        <taxon>Echinoidea</taxon>
        <taxon>Euechinoidea</taxon>
        <taxon>Echinacea</taxon>
        <taxon>Camarodonta</taxon>
        <taxon>Echinidea</taxon>
        <taxon>Strongylocentrotidae</taxon>
        <taxon>Strongylocentrotus</taxon>
    </lineage>
</organism>
<reference evidence="2" key="2">
    <citation type="submission" date="2021-01" db="UniProtKB">
        <authorList>
            <consortium name="EnsemblMetazoa"/>
        </authorList>
    </citation>
    <scope>IDENTIFICATION</scope>
</reference>
<evidence type="ECO:0000313" key="2">
    <source>
        <dbReference type="EnsemblMetazoa" id="XP_011681861"/>
    </source>
</evidence>
<accession>A0A7M7HJD0</accession>
<keyword evidence="1" id="KW-0732">Signal</keyword>
<feature type="signal peptide" evidence="1">
    <location>
        <begin position="1"/>
        <end position="25"/>
    </location>
</feature>
<name>A0A7M7HJD0_STRPU</name>
<evidence type="ECO:0000313" key="3">
    <source>
        <dbReference type="Proteomes" id="UP000007110"/>
    </source>
</evidence>
<dbReference type="InParanoid" id="A0A7M7HJD0"/>
<sequence length="123" mass="14130">MAQYSILLGAPTALLLLLSVMFVKGVPLRDHRLSTTVDDVARRIFNETENELFSGVIDRHLVCRACKRLIINGRFAMIVEKTAISEYFTDPCNDFFTDHTDRHDCTLVIQQKWTKCINTFSTF</sequence>
<dbReference type="KEGG" id="spu:105446570"/>
<reference evidence="3" key="1">
    <citation type="submission" date="2015-02" db="EMBL/GenBank/DDBJ databases">
        <title>Genome sequencing for Strongylocentrotus purpuratus.</title>
        <authorList>
            <person name="Murali S."/>
            <person name="Liu Y."/>
            <person name="Vee V."/>
            <person name="English A."/>
            <person name="Wang M."/>
            <person name="Skinner E."/>
            <person name="Han Y."/>
            <person name="Muzny D.M."/>
            <person name="Worley K.C."/>
            <person name="Gibbs R.A."/>
        </authorList>
    </citation>
    <scope>NUCLEOTIDE SEQUENCE</scope>
</reference>
<protein>
    <submittedName>
        <fullName evidence="2">Uncharacterized protein</fullName>
    </submittedName>
</protein>
<dbReference type="GeneID" id="105446570"/>
<feature type="chain" id="PRO_5029528180" evidence="1">
    <location>
        <begin position="26"/>
        <end position="123"/>
    </location>
</feature>